<evidence type="ECO:0000256" key="1">
    <source>
        <dbReference type="ARBA" id="ARBA00003236"/>
    </source>
</evidence>
<dbReference type="SUPFAM" id="SSF88713">
    <property type="entry name" value="Glycoside hydrolase/deacetylase"/>
    <property type="match status" value="1"/>
</dbReference>
<evidence type="ECO:0000256" key="4">
    <source>
        <dbReference type="ARBA" id="ARBA00022729"/>
    </source>
</evidence>
<dbReference type="InterPro" id="IPR051398">
    <property type="entry name" value="Polysacch_Deacetylase"/>
</dbReference>
<reference evidence="7" key="2">
    <citation type="submission" date="2023-01" db="EMBL/GenBank/DDBJ databases">
        <title>Draft genome sequence of Devosia yakushimensis strain NBRC 103855.</title>
        <authorList>
            <person name="Sun Q."/>
            <person name="Mori K."/>
        </authorList>
    </citation>
    <scope>NUCLEOTIDE SEQUENCE</scope>
    <source>
        <strain evidence="7">NBRC 103855</strain>
    </source>
</reference>
<proteinExistence type="inferred from homology"/>
<keyword evidence="4" id="KW-0732">Signal</keyword>
<dbReference type="PANTHER" id="PTHR34216">
    <property type="match status" value="1"/>
</dbReference>
<keyword evidence="7" id="KW-0119">Carbohydrate metabolism</keyword>
<keyword evidence="7" id="KW-0326">Glycosidase</keyword>
<accession>A0ABQ5UGC4</accession>
<dbReference type="Pfam" id="PF01522">
    <property type="entry name" value="Polysacc_deac_1"/>
    <property type="match status" value="1"/>
</dbReference>
<comment type="caution">
    <text evidence="7">The sequence shown here is derived from an EMBL/GenBank/DDBJ whole genome shotgun (WGS) entry which is preliminary data.</text>
</comment>
<dbReference type="GO" id="GO:0016798">
    <property type="term" value="F:hydrolase activity, acting on glycosyl bonds"/>
    <property type="evidence" value="ECO:0007669"/>
    <property type="project" value="UniProtKB-KW"/>
</dbReference>
<dbReference type="Gene3D" id="3.20.20.370">
    <property type="entry name" value="Glycoside hydrolase/deacetylase"/>
    <property type="match status" value="1"/>
</dbReference>
<dbReference type="PROSITE" id="PS51677">
    <property type="entry name" value="NODB"/>
    <property type="match status" value="1"/>
</dbReference>
<evidence type="ECO:0000313" key="8">
    <source>
        <dbReference type="Proteomes" id="UP001161406"/>
    </source>
</evidence>
<dbReference type="EMBL" id="BSNG01000001">
    <property type="protein sequence ID" value="GLQ11122.1"/>
    <property type="molecule type" value="Genomic_DNA"/>
</dbReference>
<dbReference type="PANTHER" id="PTHR34216:SF11">
    <property type="entry name" value="CHITOOLIGOSACCHARIDE DEACETYLASE"/>
    <property type="match status" value="1"/>
</dbReference>
<keyword evidence="8" id="KW-1185">Reference proteome</keyword>
<feature type="domain" description="NodB homology" evidence="6">
    <location>
        <begin position="31"/>
        <end position="252"/>
    </location>
</feature>
<comment type="similarity">
    <text evidence="2">Belongs to the polysaccharide deacetylase family.</text>
</comment>
<protein>
    <recommendedName>
        <fullName evidence="3">Chitooligosaccharide deacetylase</fullName>
    </recommendedName>
    <alternativeName>
        <fullName evidence="5">Nodulation protein B</fullName>
    </alternativeName>
</protein>
<name>A0ABQ5UGC4_9HYPH</name>
<evidence type="ECO:0000259" key="6">
    <source>
        <dbReference type="PROSITE" id="PS51677"/>
    </source>
</evidence>
<keyword evidence="7" id="KW-0624">Polysaccharide degradation</keyword>
<dbReference type="RefSeq" id="WP_284392314.1">
    <property type="nucleotide sequence ID" value="NZ_BSNG01000001.1"/>
</dbReference>
<evidence type="ECO:0000313" key="7">
    <source>
        <dbReference type="EMBL" id="GLQ11122.1"/>
    </source>
</evidence>
<dbReference type="GO" id="GO:0045493">
    <property type="term" value="P:xylan catabolic process"/>
    <property type="evidence" value="ECO:0007669"/>
    <property type="project" value="UniProtKB-KW"/>
</dbReference>
<reference evidence="7" key="1">
    <citation type="journal article" date="2014" name="Int. J. Syst. Evol. Microbiol.">
        <title>Complete genome of a new Firmicutes species belonging to the dominant human colonic microbiota ('Ruminococcus bicirculans') reveals two chromosomes and a selective capacity to utilize plant glucans.</title>
        <authorList>
            <consortium name="NISC Comparative Sequencing Program"/>
            <person name="Wegmann U."/>
            <person name="Louis P."/>
            <person name="Goesmann A."/>
            <person name="Henrissat B."/>
            <person name="Duncan S.H."/>
            <person name="Flint H.J."/>
        </authorList>
    </citation>
    <scope>NUCLEOTIDE SEQUENCE</scope>
    <source>
        <strain evidence="7">NBRC 103855</strain>
    </source>
</reference>
<evidence type="ECO:0000256" key="3">
    <source>
        <dbReference type="ARBA" id="ARBA00020071"/>
    </source>
</evidence>
<comment type="function">
    <text evidence="1">Is involved in generating a small heat-stable compound (Nod), an acylated oligomer of N-acetylglucosamine, that stimulates mitosis in various plant protoplasts.</text>
</comment>
<keyword evidence="7" id="KW-0378">Hydrolase</keyword>
<dbReference type="InterPro" id="IPR002509">
    <property type="entry name" value="NODB_dom"/>
</dbReference>
<gene>
    <name evidence="7" type="ORF">GCM10007913_30540</name>
</gene>
<organism evidence="7 8">
    <name type="scientific">Devosia yakushimensis</name>
    <dbReference type="NCBI Taxonomy" id="470028"/>
    <lineage>
        <taxon>Bacteria</taxon>
        <taxon>Pseudomonadati</taxon>
        <taxon>Pseudomonadota</taxon>
        <taxon>Alphaproteobacteria</taxon>
        <taxon>Hyphomicrobiales</taxon>
        <taxon>Devosiaceae</taxon>
        <taxon>Devosia</taxon>
    </lineage>
</organism>
<evidence type="ECO:0000256" key="2">
    <source>
        <dbReference type="ARBA" id="ARBA00010973"/>
    </source>
</evidence>
<dbReference type="Proteomes" id="UP001161406">
    <property type="component" value="Unassembled WGS sequence"/>
</dbReference>
<dbReference type="InterPro" id="IPR011330">
    <property type="entry name" value="Glyco_hydro/deAcase_b/a-brl"/>
</dbReference>
<keyword evidence="7" id="KW-0858">Xylan degradation</keyword>
<evidence type="ECO:0000256" key="5">
    <source>
        <dbReference type="ARBA" id="ARBA00032976"/>
    </source>
</evidence>
<sequence>MIDWSDPLAGASRRLARAVPFRPFWLALERPVVSFSFDDFPLSAAEHAAPLLEANGARGTFYFAHRLAGGFENGQFIAGHGVAANLAANRHELGGHTSDHLNVQRVAPDHLIADVAANASAIAALSGLAPTSFAYPFGVVSLNAKRLLASRFAGLRGIQPGINRGWIDLAHLRAQELYDSSSDLAGIAHLLDRLQQKGGWLIFYTHDVRPDPSAIGCSPARFAAVLDLVRRRDLSIETVAATLRRIGAAGAA</sequence>